<evidence type="ECO:0000259" key="1">
    <source>
        <dbReference type="Pfam" id="PF21882"/>
    </source>
</evidence>
<dbReference type="EMBL" id="CP123488">
    <property type="protein sequence ID" value="WGL54432.1"/>
    <property type="molecule type" value="Genomic_DNA"/>
</dbReference>
<proteinExistence type="predicted"/>
<feature type="domain" description="Putative tail fiber protein gp53-like C-terminal" evidence="1">
    <location>
        <begin position="47"/>
        <end position="130"/>
    </location>
</feature>
<evidence type="ECO:0000313" key="2">
    <source>
        <dbReference type="EMBL" id="WGL54432.1"/>
    </source>
</evidence>
<gene>
    <name evidence="2" type="ORF">QBD33_12075</name>
</gene>
<organism evidence="2 3">
    <name type="scientific">Kluyvera intermedia</name>
    <name type="common">Enterobacter intermedius</name>
    <dbReference type="NCBI Taxonomy" id="61648"/>
    <lineage>
        <taxon>Bacteria</taxon>
        <taxon>Pseudomonadati</taxon>
        <taxon>Pseudomonadota</taxon>
        <taxon>Gammaproteobacteria</taxon>
        <taxon>Enterobacterales</taxon>
        <taxon>Enterobacteriaceae</taxon>
        <taxon>Kluyvera</taxon>
    </lineage>
</organism>
<accession>A0AA95FWS4</accession>
<sequence>MPSEWKSCIFLKVGLGTAAKRDVGSGSNQLPDMSLFDASRDANGYQKLPSGLIIQWGANPASVGGAAGDGNTVNFKIAFPSYCAQIIVSFDNGSASIPAGAATAGTLTNFKLRCSASSGGYNFRWLAIGY</sequence>
<dbReference type="InterPro" id="IPR054075">
    <property type="entry name" value="Gp53-like_C"/>
</dbReference>
<dbReference type="AlphaFoldDB" id="A0AA95FWS4"/>
<dbReference type="Proteomes" id="UP001177527">
    <property type="component" value="Chromosome"/>
</dbReference>
<reference evidence="2" key="1">
    <citation type="submission" date="2023-04" db="EMBL/GenBank/DDBJ databases">
        <title>APH(3)-Id, a novel chromosomal aminoglycoside phosphotransferase, identified from an environmental isolate of Kluyvera intermedia DW18.</title>
        <authorList>
            <person name="Sha Y."/>
        </authorList>
    </citation>
    <scope>NUCLEOTIDE SEQUENCE</scope>
    <source>
        <strain evidence="2">DW18</strain>
    </source>
</reference>
<dbReference type="Pfam" id="PF21882">
    <property type="entry name" value="Gp53-like_C"/>
    <property type="match status" value="1"/>
</dbReference>
<protein>
    <recommendedName>
        <fullName evidence="1">Putative tail fiber protein gp53-like C-terminal domain-containing protein</fullName>
    </recommendedName>
</protein>
<dbReference type="RefSeq" id="WP_280555487.1">
    <property type="nucleotide sequence ID" value="NZ_CP123488.1"/>
</dbReference>
<dbReference type="Gene3D" id="2.60.40.3940">
    <property type="match status" value="1"/>
</dbReference>
<name>A0AA95FWS4_KLUIN</name>
<evidence type="ECO:0000313" key="3">
    <source>
        <dbReference type="Proteomes" id="UP001177527"/>
    </source>
</evidence>